<evidence type="ECO:0000256" key="2">
    <source>
        <dbReference type="ARBA" id="ARBA00022857"/>
    </source>
</evidence>
<organism evidence="5 6">
    <name type="scientific">Conidiobolus coronatus (strain ATCC 28846 / CBS 209.66 / NRRL 28638)</name>
    <name type="common">Delacroixia coronata</name>
    <dbReference type="NCBI Taxonomy" id="796925"/>
    <lineage>
        <taxon>Eukaryota</taxon>
        <taxon>Fungi</taxon>
        <taxon>Fungi incertae sedis</taxon>
        <taxon>Zoopagomycota</taxon>
        <taxon>Entomophthoromycotina</taxon>
        <taxon>Entomophthoromycetes</taxon>
        <taxon>Entomophthorales</taxon>
        <taxon>Ancylistaceae</taxon>
        <taxon>Conidiobolus</taxon>
    </lineage>
</organism>
<evidence type="ECO:0000256" key="1">
    <source>
        <dbReference type="ARBA" id="ARBA00006484"/>
    </source>
</evidence>
<dbReference type="InterPro" id="IPR052178">
    <property type="entry name" value="Sec_Metab_Biosynth_SDR"/>
</dbReference>
<gene>
    <name evidence="5" type="ORF">CONCODRAFT_169694</name>
</gene>
<dbReference type="SUPFAM" id="SSF51735">
    <property type="entry name" value="NAD(P)-binding Rossmann-fold domains"/>
    <property type="match status" value="1"/>
</dbReference>
<keyword evidence="2" id="KW-0521">NADP</keyword>
<evidence type="ECO:0000313" key="6">
    <source>
        <dbReference type="Proteomes" id="UP000070444"/>
    </source>
</evidence>
<dbReference type="PRINTS" id="PR00081">
    <property type="entry name" value="GDHRDH"/>
</dbReference>
<dbReference type="PANTHER" id="PTHR43618">
    <property type="entry name" value="7-ALPHA-HYDROXYSTEROID DEHYDROGENASE"/>
    <property type="match status" value="1"/>
</dbReference>
<dbReference type="OrthoDB" id="2898618at2759"/>
<name>A0A137P9L1_CONC2</name>
<evidence type="ECO:0000256" key="4">
    <source>
        <dbReference type="RuleBase" id="RU000363"/>
    </source>
</evidence>
<keyword evidence="6" id="KW-1185">Reference proteome</keyword>
<accession>A0A137P9L1</accession>
<dbReference type="PANTHER" id="PTHR43618:SF8">
    <property type="entry name" value="7ALPHA-HYDROXYSTEROID DEHYDROGENASE"/>
    <property type="match status" value="1"/>
</dbReference>
<dbReference type="FunFam" id="3.40.50.720:FF:000084">
    <property type="entry name" value="Short-chain dehydrogenase reductase"/>
    <property type="match status" value="1"/>
</dbReference>
<dbReference type="STRING" id="796925.A0A137P9L1"/>
<dbReference type="EMBL" id="KQ964469">
    <property type="protein sequence ID" value="KXN71695.1"/>
    <property type="molecule type" value="Genomic_DNA"/>
</dbReference>
<sequence length="267" mass="28952">MNIQELFCVKDKIVLITGGATGVGYNIAEGFVSNGAKVYICSRTEETCKNAAQKLNDKGPGQCKYILGDVSNVEGAKRIFNDFKKEEKKLDVLINNSGVIHFSRLGQWNEEEYDRIMNTNVKGVFFITQEFIPLLKAAASEESSARVIHIGSQNGLITKSLKMIPYDASKAAVHNMAMVMGSALSEHHINVNAIALGFFRSNLNKDFIDTEAGIKFQKSIPAKRHGYPEEIAGTCLWLASKAGGYVTGTTISVDGGGTTGMLSSIDS</sequence>
<dbReference type="OMA" id="SEHHINV"/>
<dbReference type="Gene3D" id="3.40.50.720">
    <property type="entry name" value="NAD(P)-binding Rossmann-like Domain"/>
    <property type="match status" value="1"/>
</dbReference>
<protein>
    <submittedName>
        <fullName evidence="5">3-oxoacyl-reductase 4</fullName>
    </submittedName>
</protein>
<dbReference type="InterPro" id="IPR036291">
    <property type="entry name" value="NAD(P)-bd_dom_sf"/>
</dbReference>
<evidence type="ECO:0000313" key="5">
    <source>
        <dbReference type="EMBL" id="KXN71695.1"/>
    </source>
</evidence>
<dbReference type="Proteomes" id="UP000070444">
    <property type="component" value="Unassembled WGS sequence"/>
</dbReference>
<dbReference type="PRINTS" id="PR00080">
    <property type="entry name" value="SDRFAMILY"/>
</dbReference>
<dbReference type="InterPro" id="IPR002347">
    <property type="entry name" value="SDR_fam"/>
</dbReference>
<proteinExistence type="inferred from homology"/>
<comment type="similarity">
    <text evidence="1 4">Belongs to the short-chain dehydrogenases/reductases (SDR) family.</text>
</comment>
<keyword evidence="3" id="KW-0560">Oxidoreductase</keyword>
<dbReference type="Pfam" id="PF00106">
    <property type="entry name" value="adh_short"/>
    <property type="match status" value="1"/>
</dbReference>
<dbReference type="AlphaFoldDB" id="A0A137P9L1"/>
<dbReference type="GO" id="GO:0016491">
    <property type="term" value="F:oxidoreductase activity"/>
    <property type="evidence" value="ECO:0007669"/>
    <property type="project" value="UniProtKB-KW"/>
</dbReference>
<evidence type="ECO:0000256" key="3">
    <source>
        <dbReference type="ARBA" id="ARBA00023002"/>
    </source>
</evidence>
<reference evidence="5 6" key="1">
    <citation type="journal article" date="2015" name="Genome Biol. Evol.">
        <title>Phylogenomic analyses indicate that early fungi evolved digesting cell walls of algal ancestors of land plants.</title>
        <authorList>
            <person name="Chang Y."/>
            <person name="Wang S."/>
            <person name="Sekimoto S."/>
            <person name="Aerts A.L."/>
            <person name="Choi C."/>
            <person name="Clum A."/>
            <person name="LaButti K.M."/>
            <person name="Lindquist E.A."/>
            <person name="Yee Ngan C."/>
            <person name="Ohm R.A."/>
            <person name="Salamov A.A."/>
            <person name="Grigoriev I.V."/>
            <person name="Spatafora J.W."/>
            <person name="Berbee M.L."/>
        </authorList>
    </citation>
    <scope>NUCLEOTIDE SEQUENCE [LARGE SCALE GENOMIC DNA]</scope>
    <source>
        <strain evidence="5 6">NRRL 28638</strain>
    </source>
</reference>